<evidence type="ECO:0000313" key="3">
    <source>
        <dbReference type="Proteomes" id="UP000619761"/>
    </source>
</evidence>
<dbReference type="EMBL" id="BMYZ01000005">
    <property type="protein sequence ID" value="GGY87742.1"/>
    <property type="molecule type" value="Genomic_DNA"/>
</dbReference>
<evidence type="ECO:0000313" key="2">
    <source>
        <dbReference type="EMBL" id="GGY87742.1"/>
    </source>
</evidence>
<proteinExistence type="predicted"/>
<reference evidence="3" key="1">
    <citation type="journal article" date="2019" name="Int. J. Syst. Evol. Microbiol.">
        <title>The Global Catalogue of Microorganisms (GCM) 10K type strain sequencing project: providing services to taxonomists for standard genome sequencing and annotation.</title>
        <authorList>
            <consortium name="The Broad Institute Genomics Platform"/>
            <consortium name="The Broad Institute Genome Sequencing Center for Infectious Disease"/>
            <person name="Wu L."/>
            <person name="Ma J."/>
        </authorList>
    </citation>
    <scope>NUCLEOTIDE SEQUENCE [LARGE SCALE GENOMIC DNA]</scope>
    <source>
        <strain evidence="3">KCTC 32239</strain>
    </source>
</reference>
<feature type="coiled-coil region" evidence="1">
    <location>
        <begin position="44"/>
        <end position="71"/>
    </location>
</feature>
<organism evidence="2 3">
    <name type="scientific">Cellvibrio zantedeschiae</name>
    <dbReference type="NCBI Taxonomy" id="1237077"/>
    <lineage>
        <taxon>Bacteria</taxon>
        <taxon>Pseudomonadati</taxon>
        <taxon>Pseudomonadota</taxon>
        <taxon>Gammaproteobacteria</taxon>
        <taxon>Cellvibrionales</taxon>
        <taxon>Cellvibrionaceae</taxon>
        <taxon>Cellvibrio</taxon>
    </lineage>
</organism>
<sequence length="119" mass="13459">MPLEIYLDEFGNLLIKSECETKIVKFVKHVSEPELNTFLVKIEKNIANLKIQELENQLKAAKTNSEEICTHCEQIDIAINLSNSREEVRLEGNGEAVSSLKAEIQSLLKRNGYLGCPKK</sequence>
<name>A0ABQ3BAF1_9GAMM</name>
<keyword evidence="1" id="KW-0175">Coiled coil</keyword>
<evidence type="ECO:0000256" key="1">
    <source>
        <dbReference type="SAM" id="Coils"/>
    </source>
</evidence>
<keyword evidence="3" id="KW-1185">Reference proteome</keyword>
<protein>
    <submittedName>
        <fullName evidence="2">Uncharacterized protein</fullName>
    </submittedName>
</protein>
<accession>A0ABQ3BAF1</accession>
<comment type="caution">
    <text evidence="2">The sequence shown here is derived from an EMBL/GenBank/DDBJ whole genome shotgun (WGS) entry which is preliminary data.</text>
</comment>
<gene>
    <name evidence="2" type="ORF">GCM10011613_35940</name>
</gene>
<dbReference type="Proteomes" id="UP000619761">
    <property type="component" value="Unassembled WGS sequence"/>
</dbReference>